<keyword evidence="5" id="KW-1185">Reference proteome</keyword>
<dbReference type="AlphaFoldDB" id="A0A8K0SWA6"/>
<evidence type="ECO:0000313" key="5">
    <source>
        <dbReference type="Proteomes" id="UP000813444"/>
    </source>
</evidence>
<dbReference type="InterPro" id="IPR057326">
    <property type="entry name" value="KR_dom"/>
</dbReference>
<accession>A0A8K0SWA6</accession>
<dbReference type="InterPro" id="IPR036291">
    <property type="entry name" value="NAD(P)-bd_dom_sf"/>
</dbReference>
<dbReference type="PRINTS" id="PR00081">
    <property type="entry name" value="GDHRDH"/>
</dbReference>
<dbReference type="Gene3D" id="3.40.50.720">
    <property type="entry name" value="NAD(P)-binding Rossmann-like Domain"/>
    <property type="match status" value="1"/>
</dbReference>
<dbReference type="PANTHER" id="PTHR43008:SF4">
    <property type="entry name" value="CHAIN DEHYDROGENASE, PUTATIVE (AFU_ORTHOLOGUE AFUA_4G08710)-RELATED"/>
    <property type="match status" value="1"/>
</dbReference>
<dbReference type="Pfam" id="PF00106">
    <property type="entry name" value="adh_short"/>
    <property type="match status" value="1"/>
</dbReference>
<proteinExistence type="inferred from homology"/>
<evidence type="ECO:0000313" key="4">
    <source>
        <dbReference type="EMBL" id="KAH7323200.1"/>
    </source>
</evidence>
<dbReference type="EMBL" id="JAGPNK010000004">
    <property type="protein sequence ID" value="KAH7323200.1"/>
    <property type="molecule type" value="Genomic_DNA"/>
</dbReference>
<sequence>MDQSFTKTWHKDPYPFLSLSRPELSASGKNVVVTGGGTGIGRAIAVAFAQAGAKTVAIVGRRADKLKEGADVISAAAKSKDTQVVTETADILNLDELTVAFKSISDKVGKLDVLVLNAGGGKVGNILTLDANELKEGFDLNVVGALNSLKAFHPVASAEPIYLYTATGNAHTPAQPMLGAYTLTKGAGVILLDHFQVENPSAHVVNVVPGFIKTDLNGHHPAATDSAELAGAFYVWLASAEAKFLKGKMVWANWDAEEMVKRADEIKSSKLLTTIHGGTPV</sequence>
<comment type="similarity">
    <text evidence="1">Belongs to the short-chain dehydrogenases/reductases (SDR) family.</text>
</comment>
<dbReference type="CDD" id="cd05233">
    <property type="entry name" value="SDR_c"/>
    <property type="match status" value="1"/>
</dbReference>
<reference evidence="4" key="1">
    <citation type="journal article" date="2021" name="Nat. Commun.">
        <title>Genetic determinants of endophytism in the Arabidopsis root mycobiome.</title>
        <authorList>
            <person name="Mesny F."/>
            <person name="Miyauchi S."/>
            <person name="Thiergart T."/>
            <person name="Pickel B."/>
            <person name="Atanasova L."/>
            <person name="Karlsson M."/>
            <person name="Huettel B."/>
            <person name="Barry K.W."/>
            <person name="Haridas S."/>
            <person name="Chen C."/>
            <person name="Bauer D."/>
            <person name="Andreopoulos W."/>
            <person name="Pangilinan J."/>
            <person name="LaButti K."/>
            <person name="Riley R."/>
            <person name="Lipzen A."/>
            <person name="Clum A."/>
            <person name="Drula E."/>
            <person name="Henrissat B."/>
            <person name="Kohler A."/>
            <person name="Grigoriev I.V."/>
            <person name="Martin F.M."/>
            <person name="Hacquard S."/>
        </authorList>
    </citation>
    <scope>NUCLEOTIDE SEQUENCE</scope>
    <source>
        <strain evidence="4">MPI-CAGE-CH-0235</strain>
    </source>
</reference>
<keyword evidence="2" id="KW-0560">Oxidoreductase</keyword>
<comment type="caution">
    <text evidence="4">The sequence shown here is derived from an EMBL/GenBank/DDBJ whole genome shotgun (WGS) entry which is preliminary data.</text>
</comment>
<dbReference type="GO" id="GO:0050664">
    <property type="term" value="F:oxidoreductase activity, acting on NAD(P)H, oxygen as acceptor"/>
    <property type="evidence" value="ECO:0007669"/>
    <property type="project" value="TreeGrafter"/>
</dbReference>
<organism evidence="4 5">
    <name type="scientific">Stachybotrys elegans</name>
    <dbReference type="NCBI Taxonomy" id="80388"/>
    <lineage>
        <taxon>Eukaryota</taxon>
        <taxon>Fungi</taxon>
        <taxon>Dikarya</taxon>
        <taxon>Ascomycota</taxon>
        <taxon>Pezizomycotina</taxon>
        <taxon>Sordariomycetes</taxon>
        <taxon>Hypocreomycetidae</taxon>
        <taxon>Hypocreales</taxon>
        <taxon>Stachybotryaceae</taxon>
        <taxon>Stachybotrys</taxon>
    </lineage>
</organism>
<evidence type="ECO:0000256" key="1">
    <source>
        <dbReference type="ARBA" id="ARBA00006484"/>
    </source>
</evidence>
<evidence type="ECO:0000259" key="3">
    <source>
        <dbReference type="SMART" id="SM00822"/>
    </source>
</evidence>
<dbReference type="SUPFAM" id="SSF51735">
    <property type="entry name" value="NAD(P)-binding Rossmann-fold domains"/>
    <property type="match status" value="1"/>
</dbReference>
<feature type="domain" description="Ketoreductase" evidence="3">
    <location>
        <begin position="29"/>
        <end position="195"/>
    </location>
</feature>
<evidence type="ECO:0000256" key="2">
    <source>
        <dbReference type="ARBA" id="ARBA00023002"/>
    </source>
</evidence>
<gene>
    <name evidence="4" type="ORF">B0I35DRAFT_459324</name>
</gene>
<protein>
    <submittedName>
        <fullName evidence="4">Oxidoreductase</fullName>
    </submittedName>
</protein>
<dbReference type="GO" id="GO:0016616">
    <property type="term" value="F:oxidoreductase activity, acting on the CH-OH group of donors, NAD or NADP as acceptor"/>
    <property type="evidence" value="ECO:0007669"/>
    <property type="project" value="UniProtKB-ARBA"/>
</dbReference>
<dbReference type="InterPro" id="IPR002347">
    <property type="entry name" value="SDR_fam"/>
</dbReference>
<dbReference type="PANTHER" id="PTHR43008">
    <property type="entry name" value="BENZIL REDUCTASE"/>
    <property type="match status" value="1"/>
</dbReference>
<dbReference type="OrthoDB" id="1933717at2759"/>
<name>A0A8K0SWA6_9HYPO</name>
<dbReference type="SMART" id="SM00822">
    <property type="entry name" value="PKS_KR"/>
    <property type="match status" value="1"/>
</dbReference>
<dbReference type="Proteomes" id="UP000813444">
    <property type="component" value="Unassembled WGS sequence"/>
</dbReference>